<evidence type="ECO:0000256" key="6">
    <source>
        <dbReference type="ARBA" id="ARBA00022723"/>
    </source>
</evidence>
<name>A0A511XBQ2_9PROT</name>
<dbReference type="UniPathway" id="UPA00077">
    <property type="reaction ID" value="UER00156"/>
</dbReference>
<comment type="caution">
    <text evidence="11">The sequence shown here is derived from an EMBL/GenBank/DDBJ whole genome shotgun (WGS) entry which is preliminary data.</text>
</comment>
<dbReference type="PANTHER" id="PTHR20941">
    <property type="entry name" value="FOLATE SYNTHESIS PROTEINS"/>
    <property type="match status" value="1"/>
</dbReference>
<evidence type="ECO:0000256" key="7">
    <source>
        <dbReference type="ARBA" id="ARBA00022842"/>
    </source>
</evidence>
<dbReference type="InterPro" id="IPR045031">
    <property type="entry name" value="DHP_synth-like"/>
</dbReference>
<evidence type="ECO:0000256" key="3">
    <source>
        <dbReference type="ARBA" id="ARBA00004763"/>
    </source>
</evidence>
<dbReference type="GO" id="GO:0046872">
    <property type="term" value="F:metal ion binding"/>
    <property type="evidence" value="ECO:0007669"/>
    <property type="project" value="UniProtKB-KW"/>
</dbReference>
<dbReference type="GO" id="GO:0046654">
    <property type="term" value="P:tetrahydrofolate biosynthetic process"/>
    <property type="evidence" value="ECO:0007669"/>
    <property type="project" value="UniProtKB-UniPathway"/>
</dbReference>
<evidence type="ECO:0000256" key="8">
    <source>
        <dbReference type="ARBA" id="ARBA00022909"/>
    </source>
</evidence>
<dbReference type="OrthoDB" id="9811744at2"/>
<dbReference type="SUPFAM" id="SSF51717">
    <property type="entry name" value="Dihydropteroate synthetase-like"/>
    <property type="match status" value="1"/>
</dbReference>
<keyword evidence="8 9" id="KW-0289">Folate biosynthesis</keyword>
<evidence type="ECO:0000259" key="10">
    <source>
        <dbReference type="PROSITE" id="PS50972"/>
    </source>
</evidence>
<dbReference type="InterPro" id="IPR011005">
    <property type="entry name" value="Dihydropteroate_synth-like_sf"/>
</dbReference>
<comment type="function">
    <text evidence="9">Catalyzes the condensation of para-aminobenzoate (pABA) with 6-hydroxymethyl-7,8-dihydropterin diphosphate (DHPt-PP) to form 7,8-dihydropteroate (H2Pte), the immediate precursor of folate derivatives.</text>
</comment>
<proteinExistence type="inferred from homology"/>
<evidence type="ECO:0000256" key="5">
    <source>
        <dbReference type="ARBA" id="ARBA00022679"/>
    </source>
</evidence>
<dbReference type="STRING" id="1120919.GCA_000429165_01325"/>
<reference evidence="11 12" key="1">
    <citation type="submission" date="2019-07" db="EMBL/GenBank/DDBJ databases">
        <title>Whole genome shotgun sequence of Acetobacter nitrogenifigens NBRC 105050.</title>
        <authorList>
            <person name="Hosoyama A."/>
            <person name="Uohara A."/>
            <person name="Ohji S."/>
            <person name="Ichikawa N."/>
        </authorList>
    </citation>
    <scope>NUCLEOTIDE SEQUENCE [LARGE SCALE GENOMIC DNA]</scope>
    <source>
        <strain evidence="11 12">NBRC 105050</strain>
    </source>
</reference>
<gene>
    <name evidence="11" type="ORF">ANI02nite_22540</name>
</gene>
<comment type="cofactor">
    <cofactor evidence="2 9">
        <name>Mg(2+)</name>
        <dbReference type="ChEBI" id="CHEBI:18420"/>
    </cofactor>
</comment>
<evidence type="ECO:0000256" key="1">
    <source>
        <dbReference type="ARBA" id="ARBA00000012"/>
    </source>
</evidence>
<dbReference type="PROSITE" id="PS00793">
    <property type="entry name" value="DHPS_2"/>
    <property type="match status" value="1"/>
</dbReference>
<comment type="catalytic activity">
    <reaction evidence="1">
        <text>(7,8-dihydropterin-6-yl)methyl diphosphate + 4-aminobenzoate = 7,8-dihydropteroate + diphosphate</text>
        <dbReference type="Rhea" id="RHEA:19949"/>
        <dbReference type="ChEBI" id="CHEBI:17836"/>
        <dbReference type="ChEBI" id="CHEBI:17839"/>
        <dbReference type="ChEBI" id="CHEBI:33019"/>
        <dbReference type="ChEBI" id="CHEBI:72950"/>
        <dbReference type="EC" id="2.5.1.15"/>
    </reaction>
</comment>
<dbReference type="Pfam" id="PF00809">
    <property type="entry name" value="Pterin_bind"/>
    <property type="match status" value="1"/>
</dbReference>
<dbReference type="InterPro" id="IPR000489">
    <property type="entry name" value="Pterin-binding_dom"/>
</dbReference>
<keyword evidence="5 9" id="KW-0808">Transferase</keyword>
<evidence type="ECO:0000256" key="2">
    <source>
        <dbReference type="ARBA" id="ARBA00001946"/>
    </source>
</evidence>
<dbReference type="RefSeq" id="WP_026397397.1">
    <property type="nucleotide sequence ID" value="NZ_AUBI01000004.1"/>
</dbReference>
<dbReference type="CDD" id="cd00739">
    <property type="entry name" value="DHPS"/>
    <property type="match status" value="1"/>
</dbReference>
<protein>
    <recommendedName>
        <fullName evidence="4 9">Dihydropteroate synthase</fullName>
        <shortName evidence="9">DHPS</shortName>
        <ecNumber evidence="4 9">2.5.1.15</ecNumber>
    </recommendedName>
    <alternativeName>
        <fullName evidence="9">Dihydropteroate pyrophosphorylase</fullName>
    </alternativeName>
</protein>
<feature type="domain" description="Pterin-binding" evidence="10">
    <location>
        <begin position="81"/>
        <end position="334"/>
    </location>
</feature>
<evidence type="ECO:0000256" key="4">
    <source>
        <dbReference type="ARBA" id="ARBA00012458"/>
    </source>
</evidence>
<organism evidence="11 12">
    <name type="scientific">Acetobacter nitrogenifigens DSM 23921 = NBRC 105050</name>
    <dbReference type="NCBI Taxonomy" id="1120919"/>
    <lineage>
        <taxon>Bacteria</taxon>
        <taxon>Pseudomonadati</taxon>
        <taxon>Pseudomonadota</taxon>
        <taxon>Alphaproteobacteria</taxon>
        <taxon>Acetobacterales</taxon>
        <taxon>Acetobacteraceae</taxon>
        <taxon>Acetobacter</taxon>
    </lineage>
</organism>
<dbReference type="PROSITE" id="PS50972">
    <property type="entry name" value="PTERIN_BINDING"/>
    <property type="match status" value="1"/>
</dbReference>
<keyword evidence="7 9" id="KW-0460">Magnesium</keyword>
<dbReference type="InterPro" id="IPR006390">
    <property type="entry name" value="DHP_synth_dom"/>
</dbReference>
<dbReference type="AlphaFoldDB" id="A0A511XBQ2"/>
<evidence type="ECO:0000256" key="9">
    <source>
        <dbReference type="RuleBase" id="RU361205"/>
    </source>
</evidence>
<comment type="similarity">
    <text evidence="9">Belongs to the DHPS family.</text>
</comment>
<dbReference type="Gene3D" id="3.20.20.20">
    <property type="entry name" value="Dihydropteroate synthase-like"/>
    <property type="match status" value="1"/>
</dbReference>
<dbReference type="EC" id="2.5.1.15" evidence="4 9"/>
<keyword evidence="12" id="KW-1185">Reference proteome</keyword>
<evidence type="ECO:0000313" key="12">
    <source>
        <dbReference type="Proteomes" id="UP000321635"/>
    </source>
</evidence>
<dbReference type="PROSITE" id="PS00792">
    <property type="entry name" value="DHPS_1"/>
    <property type="match status" value="1"/>
</dbReference>
<dbReference type="EMBL" id="BJYF01000016">
    <property type="protein sequence ID" value="GEN60370.1"/>
    <property type="molecule type" value="Genomic_DNA"/>
</dbReference>
<evidence type="ECO:0000313" key="11">
    <source>
        <dbReference type="EMBL" id="GEN60370.1"/>
    </source>
</evidence>
<dbReference type="GO" id="GO:0004156">
    <property type="term" value="F:dihydropteroate synthase activity"/>
    <property type="evidence" value="ECO:0007669"/>
    <property type="project" value="UniProtKB-EC"/>
</dbReference>
<comment type="pathway">
    <text evidence="3 9">Cofactor biosynthesis; tetrahydrofolate biosynthesis; 7,8-dihydrofolate from 2-amino-4-hydroxy-6-hydroxymethyl-7,8-dihydropteridine diphosphate and 4-aminobenzoate: step 1/2.</text>
</comment>
<dbReference type="Proteomes" id="UP000321635">
    <property type="component" value="Unassembled WGS sequence"/>
</dbReference>
<accession>A0A511XBQ2</accession>
<dbReference type="GO" id="GO:0046656">
    <property type="term" value="P:folic acid biosynthetic process"/>
    <property type="evidence" value="ECO:0007669"/>
    <property type="project" value="UniProtKB-KW"/>
</dbReference>
<dbReference type="NCBIfam" id="TIGR01496">
    <property type="entry name" value="DHPS"/>
    <property type="match status" value="1"/>
</dbReference>
<dbReference type="PANTHER" id="PTHR20941:SF1">
    <property type="entry name" value="FOLIC ACID SYNTHESIS PROTEIN FOL1"/>
    <property type="match status" value="1"/>
</dbReference>
<sequence>MDVVKLVEPTGLLYGNEATAAMKAGVALPLAGGPVAFALAFLWDGAQRTGPVPVERIPAGWREAMRRVVTAPPPCGLPAGATVMGILNVTPDSFSDGGDYESTEAATCQIGVLQDGGARIIDVGAESTRPGAAAVSLEDEWRRLKPAVERLRQAGAVISVDTRNARTMEAAVDAGAALVNDVSALRHDRDAAPMLATKECAVALMHMRGEPATMNMLTDYHDIGVDVVRELAAAVRDAENAGIDRSRLLVDPGFGFAKTSAQNYELLRRLPILANLGCRVLVGVSRKRMIGDVTGVAEARLRDPGTVAANIPGLVFSDAILRVHDAQAMTQAVKVWEALCATA</sequence>
<keyword evidence="6 9" id="KW-0479">Metal-binding</keyword>